<proteinExistence type="predicted"/>
<accession>A0A0N7L6X8</accession>
<dbReference type="Proteomes" id="UP000054928">
    <property type="component" value="Unassembled WGS sequence"/>
</dbReference>
<organism evidence="2 3">
    <name type="scientific">Plasmopara halstedii</name>
    <name type="common">Downy mildew of sunflower</name>
    <dbReference type="NCBI Taxonomy" id="4781"/>
    <lineage>
        <taxon>Eukaryota</taxon>
        <taxon>Sar</taxon>
        <taxon>Stramenopiles</taxon>
        <taxon>Oomycota</taxon>
        <taxon>Peronosporomycetes</taxon>
        <taxon>Peronosporales</taxon>
        <taxon>Peronosporaceae</taxon>
        <taxon>Plasmopara</taxon>
    </lineage>
</organism>
<feature type="region of interest" description="Disordered" evidence="1">
    <location>
        <begin position="138"/>
        <end position="161"/>
    </location>
</feature>
<protein>
    <submittedName>
        <fullName evidence="2">Uncharacterized protein</fullName>
    </submittedName>
</protein>
<dbReference type="AlphaFoldDB" id="A0A0N7L6X8"/>
<feature type="compositionally biased region" description="Basic residues" evidence="1">
    <location>
        <begin position="138"/>
        <end position="149"/>
    </location>
</feature>
<reference evidence="3" key="1">
    <citation type="submission" date="2014-09" db="EMBL/GenBank/DDBJ databases">
        <authorList>
            <person name="Sharma Rahul"/>
            <person name="Thines Marco"/>
        </authorList>
    </citation>
    <scope>NUCLEOTIDE SEQUENCE [LARGE SCALE GENOMIC DNA]</scope>
</reference>
<dbReference type="OMA" id="LGQKHQW"/>
<dbReference type="RefSeq" id="XP_024581884.1">
    <property type="nucleotide sequence ID" value="XM_024716269.1"/>
</dbReference>
<sequence length="286" mass="31760">MHRNALRGLYSGYLKTKNQAVISPIVDDTDGHNNGTLFTGELDNGFGIRSHAPSHFNSNNELEGVYNMSGAAVSVDIHNIPETAENSVQRKSAYDARMLSRPQIGQYLTPDNDSNQEMSTFAGPLVYQKYAVLGQKHQWRKSRSSRSRQHQTISPVDANYPAERAESDAFGFRRGVLTSSSALSHDERHSSQELSSIDTRIERISSSQSNSSGRDSDYSQGRSQGEHSNTSEDGRQFVVTKQKKSKYSAKLHLHGQKPLYLGRYKNQEAALAACESAYSVVTTPRK</sequence>
<evidence type="ECO:0000313" key="3">
    <source>
        <dbReference type="Proteomes" id="UP000054928"/>
    </source>
</evidence>
<keyword evidence="3" id="KW-1185">Reference proteome</keyword>
<evidence type="ECO:0000256" key="1">
    <source>
        <dbReference type="SAM" id="MobiDB-lite"/>
    </source>
</evidence>
<dbReference type="OrthoDB" id="102039at2759"/>
<dbReference type="GeneID" id="36396861"/>
<feature type="region of interest" description="Disordered" evidence="1">
    <location>
        <begin position="182"/>
        <end position="249"/>
    </location>
</feature>
<dbReference type="EMBL" id="CCYD01001583">
    <property type="protein sequence ID" value="CEG45515.1"/>
    <property type="molecule type" value="Genomic_DNA"/>
</dbReference>
<name>A0A0N7L6X8_PLAHL</name>
<evidence type="ECO:0000313" key="2">
    <source>
        <dbReference type="EMBL" id="CEG45515.1"/>
    </source>
</evidence>